<dbReference type="InterPro" id="IPR015415">
    <property type="entry name" value="Spast_Vps4_C"/>
</dbReference>
<dbReference type="Gene3D" id="3.40.50.300">
    <property type="entry name" value="P-loop containing nucleotide triphosphate hydrolases"/>
    <property type="match status" value="1"/>
</dbReference>
<comment type="similarity">
    <text evidence="1">Belongs to the AAA ATPase family.</text>
</comment>
<evidence type="ECO:0000256" key="1">
    <source>
        <dbReference type="ARBA" id="ARBA00006914"/>
    </source>
</evidence>
<dbReference type="PANTHER" id="PTHR23074:SF17">
    <property type="entry name" value="FIDGETIN-LIKE PROTEIN 1"/>
    <property type="match status" value="1"/>
</dbReference>
<evidence type="ECO:0000313" key="7">
    <source>
        <dbReference type="Proteomes" id="UP000662931"/>
    </source>
</evidence>
<evidence type="ECO:0000256" key="2">
    <source>
        <dbReference type="ARBA" id="ARBA00022741"/>
    </source>
</evidence>
<name>A0A875RYX3_EENNA</name>
<feature type="compositionally biased region" description="Polar residues" evidence="4">
    <location>
        <begin position="133"/>
        <end position="155"/>
    </location>
</feature>
<sequence>MFYRNKHTTAPPLSMLTQLYNEVANSSLANLSLEQNGRIREASAGWEMLHESFGPKFDSARIEYDSIDLIEEESFLMDEISVLQAQADDHMERLRKQIQRETPPKPPPHRPSLQQNTSANSHSFHSASPVLTLRSNNPRKNSKSLLKTLRSGASGSISANESQSLSSQSLHSHSHSNSNLSGYSSSAKCAANLIWSPSSSLTTGHSYSSANQQQQQKQQQDPFENFDSDFVTEGEAKQETMQKLRRQGNASKANRKIAGQANEDLIDLADQLSSFSMDSNQSQQFQDYSSQKKTSSQRAQAALQKSAAVRLNIPQPKATKSPKKVVRRSQIVNQNRNMRYNHSSSRLATSNRSRRPPKAESPKKELVLNENFTKDTETLGSDEDNLTDSKKNQEKLIKSLKGVDPTAARQILNEIVVNGDEVHWEDIAGLEEAKKSLKETVVYPFLRPDLFSGLREPARGMLLFGPPGTGKTMLARAVATESQSTFFSISASSLTSKYLGESEKLVRALFQLAKRLAPSIIFVDEIDSLLGTRNNDSENEASRRIKNEFLIQWSDLTKAAAGKDQGEDVQRVLVLAATNLPWTIDEAARRRFVRRQYIPLPEKDTRRAQIDRLMSHQKHSLSEEDMNELLQLTEGFSGSDITALAKDAAMGPLRELGDKLLLTSKSDIRPLQLKDFVSSMKYIRPSVSKRNLSHFEEWAKVYGSSGA</sequence>
<dbReference type="FunFam" id="1.10.8.60:FF:000022">
    <property type="entry name" value="Fidgetin like 1"/>
    <property type="match status" value="1"/>
</dbReference>
<dbReference type="OrthoDB" id="10251136at2759"/>
<dbReference type="FunFam" id="3.40.50.300:FF:000093">
    <property type="entry name" value="Fidgetin-like 1"/>
    <property type="match status" value="1"/>
</dbReference>
<dbReference type="GO" id="GO:0005524">
    <property type="term" value="F:ATP binding"/>
    <property type="evidence" value="ECO:0007669"/>
    <property type="project" value="UniProtKB-KW"/>
</dbReference>
<dbReference type="SUPFAM" id="SSF52540">
    <property type="entry name" value="P-loop containing nucleoside triphosphate hydrolases"/>
    <property type="match status" value="1"/>
</dbReference>
<dbReference type="InterPro" id="IPR050304">
    <property type="entry name" value="MT-severing_AAA_ATPase"/>
</dbReference>
<protein>
    <recommendedName>
        <fullName evidence="5">AAA+ ATPase domain-containing protein</fullName>
    </recommendedName>
</protein>
<dbReference type="InterPro" id="IPR003960">
    <property type="entry name" value="ATPase_AAA_CS"/>
</dbReference>
<organism evidence="6 7">
    <name type="scientific">Eeniella nana</name>
    <name type="common">Yeast</name>
    <name type="synonym">Brettanomyces nanus</name>
    <dbReference type="NCBI Taxonomy" id="13502"/>
    <lineage>
        <taxon>Eukaryota</taxon>
        <taxon>Fungi</taxon>
        <taxon>Dikarya</taxon>
        <taxon>Ascomycota</taxon>
        <taxon>Saccharomycotina</taxon>
        <taxon>Pichiomycetes</taxon>
        <taxon>Pichiales</taxon>
        <taxon>Pichiaceae</taxon>
        <taxon>Brettanomyces</taxon>
    </lineage>
</organism>
<keyword evidence="2" id="KW-0547">Nucleotide-binding</keyword>
<feature type="compositionally biased region" description="Basic and acidic residues" evidence="4">
    <location>
        <begin position="357"/>
        <end position="377"/>
    </location>
</feature>
<dbReference type="Proteomes" id="UP000662931">
    <property type="component" value="Chromosome 1"/>
</dbReference>
<evidence type="ECO:0000313" key="6">
    <source>
        <dbReference type="EMBL" id="QPG73843.1"/>
    </source>
</evidence>
<feature type="compositionally biased region" description="Polar residues" evidence="4">
    <location>
        <begin position="330"/>
        <end position="351"/>
    </location>
</feature>
<proteinExistence type="inferred from homology"/>
<feature type="compositionally biased region" description="Polar residues" evidence="4">
    <location>
        <begin position="112"/>
        <end position="126"/>
    </location>
</feature>
<dbReference type="AlphaFoldDB" id="A0A875RYX3"/>
<evidence type="ECO:0000259" key="5">
    <source>
        <dbReference type="SMART" id="SM00382"/>
    </source>
</evidence>
<dbReference type="Pfam" id="PF00004">
    <property type="entry name" value="AAA"/>
    <property type="match status" value="1"/>
</dbReference>
<dbReference type="GeneID" id="62194559"/>
<reference evidence="6" key="1">
    <citation type="submission" date="2020-10" db="EMBL/GenBank/DDBJ databases">
        <authorList>
            <person name="Roach M.J.R."/>
        </authorList>
    </citation>
    <scope>NUCLEOTIDE SEQUENCE</scope>
    <source>
        <strain evidence="6">CBS 1945</strain>
    </source>
</reference>
<dbReference type="SMART" id="SM00382">
    <property type="entry name" value="AAA"/>
    <property type="match status" value="1"/>
</dbReference>
<dbReference type="InterPro" id="IPR003593">
    <property type="entry name" value="AAA+_ATPase"/>
</dbReference>
<dbReference type="InterPro" id="IPR041569">
    <property type="entry name" value="AAA_lid_3"/>
</dbReference>
<feature type="compositionally biased region" description="Polar residues" evidence="4">
    <location>
        <begin position="277"/>
        <end position="299"/>
    </location>
</feature>
<dbReference type="KEGG" id="bnn:FOA43_001158"/>
<dbReference type="EMBL" id="CP064812">
    <property type="protein sequence ID" value="QPG73843.1"/>
    <property type="molecule type" value="Genomic_DNA"/>
</dbReference>
<dbReference type="InterPro" id="IPR003959">
    <property type="entry name" value="ATPase_AAA_core"/>
</dbReference>
<gene>
    <name evidence="6" type="ORF">FOA43_001158</name>
</gene>
<dbReference type="PROSITE" id="PS00674">
    <property type="entry name" value="AAA"/>
    <property type="match status" value="1"/>
</dbReference>
<feature type="region of interest" description="Disordered" evidence="4">
    <location>
        <begin position="200"/>
        <end position="222"/>
    </location>
</feature>
<dbReference type="PANTHER" id="PTHR23074">
    <property type="entry name" value="AAA DOMAIN-CONTAINING"/>
    <property type="match status" value="1"/>
</dbReference>
<keyword evidence="7" id="KW-1185">Reference proteome</keyword>
<feature type="compositionally biased region" description="Low complexity" evidence="4">
    <location>
        <begin position="200"/>
        <end position="220"/>
    </location>
</feature>
<evidence type="ECO:0000256" key="4">
    <source>
        <dbReference type="SAM" id="MobiDB-lite"/>
    </source>
</evidence>
<evidence type="ECO:0000256" key="3">
    <source>
        <dbReference type="ARBA" id="ARBA00022840"/>
    </source>
</evidence>
<dbReference type="InterPro" id="IPR027417">
    <property type="entry name" value="P-loop_NTPase"/>
</dbReference>
<feature type="compositionally biased region" description="Low complexity" evidence="4">
    <location>
        <begin position="156"/>
        <end position="183"/>
    </location>
</feature>
<feature type="domain" description="AAA+ ATPase" evidence="5">
    <location>
        <begin position="457"/>
        <end position="602"/>
    </location>
</feature>
<dbReference type="Pfam" id="PF09336">
    <property type="entry name" value="Vps4_C"/>
    <property type="match status" value="1"/>
</dbReference>
<feature type="region of interest" description="Disordered" evidence="4">
    <location>
        <begin position="100"/>
        <end position="183"/>
    </location>
</feature>
<keyword evidence="3" id="KW-0067">ATP-binding</keyword>
<feature type="region of interest" description="Disordered" evidence="4">
    <location>
        <begin position="277"/>
        <end position="390"/>
    </location>
</feature>
<dbReference type="Pfam" id="PF17862">
    <property type="entry name" value="AAA_lid_3"/>
    <property type="match status" value="1"/>
</dbReference>
<dbReference type="GO" id="GO:0016887">
    <property type="term" value="F:ATP hydrolysis activity"/>
    <property type="evidence" value="ECO:0007669"/>
    <property type="project" value="InterPro"/>
</dbReference>
<accession>A0A875RYX3</accession>
<dbReference type="RefSeq" id="XP_038777408.1">
    <property type="nucleotide sequence ID" value="XM_038921480.1"/>
</dbReference>
<dbReference type="CDD" id="cd19509">
    <property type="entry name" value="RecA-like_VPS4-like"/>
    <property type="match status" value="1"/>
</dbReference>
<dbReference type="Gene3D" id="1.10.8.60">
    <property type="match status" value="1"/>
</dbReference>